<dbReference type="EMBL" id="CAFAAQ010000006">
    <property type="protein sequence ID" value="CAB4794449.1"/>
    <property type="molecule type" value="Genomic_DNA"/>
</dbReference>
<sequence length="210" mass="22283">MVDSTAADAASGHAIPAAPDFSAPDFSALGFGVQDPTDIAVVTELLGRTPKGSFEVLLRSEDGTPMVIGNLPLLEDGTPMPTRYWLVDKKLNRRIGQLEATGGVRLAEEAVDADVLAAAHETYAAERDALIPESWMGPRPFGGVGGTRRGVKCLHTHYAWFLVGGEDPVGAWVAEQLELDSIPTPQQVVGAVQSSAIPNELILKENGENE</sequence>
<proteinExistence type="predicted"/>
<name>A0A6J7MHU9_9ZZZZ</name>
<dbReference type="PANTHER" id="PTHR37163">
    <property type="entry name" value="CONSERVED PROTEIN"/>
    <property type="match status" value="1"/>
</dbReference>
<dbReference type="AlphaFoldDB" id="A0A6J7MHU9"/>
<protein>
    <submittedName>
        <fullName evidence="2">Unannotated protein</fullName>
    </submittedName>
</protein>
<dbReference type="PANTHER" id="PTHR37163:SF1">
    <property type="entry name" value="DUF501 DOMAIN-CONTAINING PROTEIN"/>
    <property type="match status" value="1"/>
</dbReference>
<gene>
    <name evidence="1" type="ORF">UFOPK3046_00138</name>
    <name evidence="2" type="ORF">UFOPK3914_00860</name>
    <name evidence="3" type="ORF">UFOPK4173_01009</name>
</gene>
<dbReference type="InterPro" id="IPR007511">
    <property type="entry name" value="DUF501"/>
</dbReference>
<evidence type="ECO:0000313" key="2">
    <source>
        <dbReference type="EMBL" id="CAB4978029.1"/>
    </source>
</evidence>
<reference evidence="2" key="1">
    <citation type="submission" date="2020-05" db="EMBL/GenBank/DDBJ databases">
        <authorList>
            <person name="Chiriac C."/>
            <person name="Salcher M."/>
            <person name="Ghai R."/>
            <person name="Kavagutti S V."/>
        </authorList>
    </citation>
    <scope>NUCLEOTIDE SEQUENCE</scope>
</reference>
<organism evidence="2">
    <name type="scientific">freshwater metagenome</name>
    <dbReference type="NCBI Taxonomy" id="449393"/>
    <lineage>
        <taxon>unclassified sequences</taxon>
        <taxon>metagenomes</taxon>
        <taxon>ecological metagenomes</taxon>
    </lineage>
</organism>
<dbReference type="EMBL" id="CAFBOG010000064">
    <property type="protein sequence ID" value="CAB4978029.1"/>
    <property type="molecule type" value="Genomic_DNA"/>
</dbReference>
<evidence type="ECO:0000313" key="3">
    <source>
        <dbReference type="EMBL" id="CAB5034681.1"/>
    </source>
</evidence>
<dbReference type="EMBL" id="CAFBPW010000104">
    <property type="protein sequence ID" value="CAB5034681.1"/>
    <property type="molecule type" value="Genomic_DNA"/>
</dbReference>
<accession>A0A6J7MHU9</accession>
<dbReference type="Pfam" id="PF04417">
    <property type="entry name" value="DUF501"/>
    <property type="match status" value="1"/>
</dbReference>
<evidence type="ECO:0000313" key="1">
    <source>
        <dbReference type="EMBL" id="CAB4794449.1"/>
    </source>
</evidence>